<evidence type="ECO:0000256" key="3">
    <source>
        <dbReference type="ARBA" id="ARBA00022576"/>
    </source>
</evidence>
<name>A0ABT9RWE8_9MICC</name>
<dbReference type="InterPro" id="IPR015422">
    <property type="entry name" value="PyrdxlP-dep_Trfase_small"/>
</dbReference>
<dbReference type="RefSeq" id="WP_307309929.1">
    <property type="nucleotide sequence ID" value="NZ_JAUSRE010000017.1"/>
</dbReference>
<comment type="similarity">
    <text evidence="2 6">Belongs to the class-I pyridoxal-phosphate-dependent aminotransferase family.</text>
</comment>
<evidence type="ECO:0000256" key="1">
    <source>
        <dbReference type="ARBA" id="ARBA00001933"/>
    </source>
</evidence>
<dbReference type="InterPro" id="IPR004838">
    <property type="entry name" value="NHTrfase_class1_PyrdxlP-BS"/>
</dbReference>
<dbReference type="Pfam" id="PF00155">
    <property type="entry name" value="Aminotran_1_2"/>
    <property type="match status" value="1"/>
</dbReference>
<comment type="caution">
    <text evidence="8">The sequence shown here is derived from an EMBL/GenBank/DDBJ whole genome shotgun (WGS) entry which is preliminary data.</text>
</comment>
<dbReference type="CDD" id="cd00609">
    <property type="entry name" value="AAT_like"/>
    <property type="match status" value="1"/>
</dbReference>
<dbReference type="PROSITE" id="PS00105">
    <property type="entry name" value="AA_TRANSFER_CLASS_1"/>
    <property type="match status" value="1"/>
</dbReference>
<dbReference type="EC" id="2.6.1.-" evidence="6"/>
<evidence type="ECO:0000256" key="2">
    <source>
        <dbReference type="ARBA" id="ARBA00007441"/>
    </source>
</evidence>
<dbReference type="PANTHER" id="PTHR46383">
    <property type="entry name" value="ASPARTATE AMINOTRANSFERASE"/>
    <property type="match status" value="1"/>
</dbReference>
<dbReference type="InterPro" id="IPR004839">
    <property type="entry name" value="Aminotransferase_I/II_large"/>
</dbReference>
<comment type="cofactor">
    <cofactor evidence="1 6">
        <name>pyridoxal 5'-phosphate</name>
        <dbReference type="ChEBI" id="CHEBI:597326"/>
    </cofactor>
</comment>
<dbReference type="InterPro" id="IPR015424">
    <property type="entry name" value="PyrdxlP-dep_Trfase"/>
</dbReference>
<dbReference type="PANTHER" id="PTHR46383:SF1">
    <property type="entry name" value="ASPARTATE AMINOTRANSFERASE"/>
    <property type="match status" value="1"/>
</dbReference>
<protein>
    <recommendedName>
        <fullName evidence="6">Aminotransferase</fullName>
        <ecNumber evidence="6">2.6.1.-</ecNumber>
    </recommendedName>
</protein>
<evidence type="ECO:0000256" key="6">
    <source>
        <dbReference type="RuleBase" id="RU000481"/>
    </source>
</evidence>
<dbReference type="InterPro" id="IPR050596">
    <property type="entry name" value="AspAT/PAT-like"/>
</dbReference>
<evidence type="ECO:0000313" key="8">
    <source>
        <dbReference type="EMBL" id="MDP9889564.1"/>
    </source>
</evidence>
<dbReference type="Gene3D" id="3.40.640.10">
    <property type="entry name" value="Type I PLP-dependent aspartate aminotransferase-like (Major domain)"/>
    <property type="match status" value="1"/>
</dbReference>
<keyword evidence="4 6" id="KW-0808">Transferase</keyword>
<dbReference type="GO" id="GO:0004069">
    <property type="term" value="F:L-aspartate:2-oxoglutarate aminotransferase activity"/>
    <property type="evidence" value="ECO:0007669"/>
    <property type="project" value="UniProtKB-EC"/>
</dbReference>
<evidence type="ECO:0000256" key="5">
    <source>
        <dbReference type="ARBA" id="ARBA00022898"/>
    </source>
</evidence>
<reference evidence="8 9" key="1">
    <citation type="submission" date="2023-07" db="EMBL/GenBank/DDBJ databases">
        <title>Sorghum-associated microbial communities from plants grown in Nebraska, USA.</title>
        <authorList>
            <person name="Schachtman D."/>
        </authorList>
    </citation>
    <scope>NUCLEOTIDE SEQUENCE [LARGE SCALE GENOMIC DNA]</scope>
    <source>
        <strain evidence="8 9">CC222</strain>
    </source>
</reference>
<keyword evidence="9" id="KW-1185">Reference proteome</keyword>
<evidence type="ECO:0000256" key="4">
    <source>
        <dbReference type="ARBA" id="ARBA00022679"/>
    </source>
</evidence>
<sequence>MTMHSATLAINEAIQKRKANGEKLLHLGFGESGLPVPEFITQVLRISADQNSYGAVVGSEQARSAAAGWFSRRGLPTGAEQILLAPGSKALLFAALATVPGDLILPRPSWVSYAAQAALLNKAIIDVPIPDDAGGIPDPDLLEAAIIRSMSSGGNPGVLLLTVPDNPTGTMARPEAIERICGIAQKYELAIISDEIYAEVVHSGAAPSAASYLESRTIVTTGLSKSLALGGWRIGFARVPQNEWGHKILDDMIGVASEVWSSLAAPMQAVAAYVLNEPEEVKEHIQRSVRLHAIVANAVYEEFMAAGAACRKPVAGFYLYPDFEPLRDRLEAKGICSGSDLAGALLDQHGVGVLAGEAFGDNPSGLRARVATSLLYGTTTQERWEALKSDDPLSLPWIASALDHLRTALQELTS</sequence>
<dbReference type="SUPFAM" id="SSF53383">
    <property type="entry name" value="PLP-dependent transferases"/>
    <property type="match status" value="1"/>
</dbReference>
<dbReference type="EMBL" id="JAUSRE010000017">
    <property type="protein sequence ID" value="MDP9889564.1"/>
    <property type="molecule type" value="Genomic_DNA"/>
</dbReference>
<keyword evidence="5" id="KW-0663">Pyridoxal phosphate</keyword>
<dbReference type="Gene3D" id="3.90.1150.10">
    <property type="entry name" value="Aspartate Aminotransferase, domain 1"/>
    <property type="match status" value="1"/>
</dbReference>
<gene>
    <name evidence="8" type="ORF">J2X98_003175</name>
</gene>
<proteinExistence type="inferred from homology"/>
<keyword evidence="3 6" id="KW-0032">Aminotransferase</keyword>
<evidence type="ECO:0000259" key="7">
    <source>
        <dbReference type="Pfam" id="PF00155"/>
    </source>
</evidence>
<accession>A0ABT9RWE8</accession>
<organism evidence="8 9">
    <name type="scientific">Pseudarthrobacter enclensis</name>
    <dbReference type="NCBI Taxonomy" id="993070"/>
    <lineage>
        <taxon>Bacteria</taxon>
        <taxon>Bacillati</taxon>
        <taxon>Actinomycetota</taxon>
        <taxon>Actinomycetes</taxon>
        <taxon>Micrococcales</taxon>
        <taxon>Micrococcaceae</taxon>
        <taxon>Pseudarthrobacter</taxon>
    </lineage>
</organism>
<feature type="domain" description="Aminotransferase class I/classII large" evidence="7">
    <location>
        <begin position="35"/>
        <end position="371"/>
    </location>
</feature>
<dbReference type="InterPro" id="IPR015421">
    <property type="entry name" value="PyrdxlP-dep_Trfase_major"/>
</dbReference>
<evidence type="ECO:0000313" key="9">
    <source>
        <dbReference type="Proteomes" id="UP001226577"/>
    </source>
</evidence>
<dbReference type="Proteomes" id="UP001226577">
    <property type="component" value="Unassembled WGS sequence"/>
</dbReference>